<keyword evidence="3" id="KW-0028">Amino-acid biosynthesis</keyword>
<name>A0A7X4LN48_9VIBR</name>
<dbReference type="EC" id="4.2.1.51" evidence="2"/>
<evidence type="ECO:0000256" key="8">
    <source>
        <dbReference type="SAM" id="SignalP"/>
    </source>
</evidence>
<dbReference type="InterPro" id="IPR001086">
    <property type="entry name" value="Preph_deHydtase"/>
</dbReference>
<dbReference type="PROSITE" id="PS51171">
    <property type="entry name" value="PREPHENATE_DEHYDR_3"/>
    <property type="match status" value="1"/>
</dbReference>
<dbReference type="GO" id="GO:0009094">
    <property type="term" value="P:L-phenylalanine biosynthetic process"/>
    <property type="evidence" value="ECO:0007669"/>
    <property type="project" value="UniProtKB-UniPathway"/>
</dbReference>
<evidence type="ECO:0000256" key="5">
    <source>
        <dbReference type="ARBA" id="ARBA00023222"/>
    </source>
</evidence>
<evidence type="ECO:0000256" key="2">
    <source>
        <dbReference type="ARBA" id="ARBA00013147"/>
    </source>
</evidence>
<dbReference type="Gene3D" id="3.40.190.10">
    <property type="entry name" value="Periplasmic binding protein-like II"/>
    <property type="match status" value="2"/>
</dbReference>
<protein>
    <recommendedName>
        <fullName evidence="2">prephenate dehydratase</fullName>
        <ecNumber evidence="2">4.2.1.51</ecNumber>
    </recommendedName>
</protein>
<keyword evidence="11" id="KW-1185">Reference proteome</keyword>
<feature type="chain" id="PRO_5030579903" description="prephenate dehydratase" evidence="8">
    <location>
        <begin position="23"/>
        <end position="251"/>
    </location>
</feature>
<evidence type="ECO:0000256" key="3">
    <source>
        <dbReference type="ARBA" id="ARBA00022605"/>
    </source>
</evidence>
<dbReference type="GO" id="GO:0004664">
    <property type="term" value="F:prephenate dehydratase activity"/>
    <property type="evidence" value="ECO:0007669"/>
    <property type="project" value="UniProtKB-EC"/>
</dbReference>
<dbReference type="EMBL" id="WEKT01000043">
    <property type="protein sequence ID" value="MZI95028.1"/>
    <property type="molecule type" value="Genomic_DNA"/>
</dbReference>
<keyword evidence="4" id="KW-0057">Aromatic amino acid biosynthesis</keyword>
<gene>
    <name evidence="10" type="ORF">F9817_17765</name>
</gene>
<dbReference type="PANTHER" id="PTHR21022:SF19">
    <property type="entry name" value="PREPHENATE DEHYDRATASE-RELATED"/>
    <property type="match status" value="1"/>
</dbReference>
<keyword evidence="6" id="KW-0456">Lyase</keyword>
<evidence type="ECO:0000259" key="9">
    <source>
        <dbReference type="PROSITE" id="PS51171"/>
    </source>
</evidence>
<evidence type="ECO:0000256" key="1">
    <source>
        <dbReference type="ARBA" id="ARBA00004741"/>
    </source>
</evidence>
<feature type="signal peptide" evidence="8">
    <location>
        <begin position="1"/>
        <end position="22"/>
    </location>
</feature>
<dbReference type="SUPFAM" id="SSF53850">
    <property type="entry name" value="Periplasmic binding protein-like II"/>
    <property type="match status" value="1"/>
</dbReference>
<proteinExistence type="predicted"/>
<dbReference type="GO" id="GO:0005737">
    <property type="term" value="C:cytoplasm"/>
    <property type="evidence" value="ECO:0007669"/>
    <property type="project" value="TreeGrafter"/>
</dbReference>
<feature type="domain" description="Prephenate dehydratase" evidence="9">
    <location>
        <begin position="30"/>
        <end position="218"/>
    </location>
</feature>
<organism evidence="10 11">
    <name type="scientific">Vibrio eleionomae</name>
    <dbReference type="NCBI Taxonomy" id="2653505"/>
    <lineage>
        <taxon>Bacteria</taxon>
        <taxon>Pseudomonadati</taxon>
        <taxon>Pseudomonadota</taxon>
        <taxon>Gammaproteobacteria</taxon>
        <taxon>Vibrionales</taxon>
        <taxon>Vibrionaceae</taxon>
        <taxon>Vibrio</taxon>
    </lineage>
</organism>
<dbReference type="Proteomes" id="UP000462621">
    <property type="component" value="Unassembled WGS sequence"/>
</dbReference>
<dbReference type="UniPathway" id="UPA00121">
    <property type="reaction ID" value="UER00345"/>
</dbReference>
<evidence type="ECO:0000256" key="6">
    <source>
        <dbReference type="ARBA" id="ARBA00023239"/>
    </source>
</evidence>
<evidence type="ECO:0000313" key="11">
    <source>
        <dbReference type="Proteomes" id="UP000462621"/>
    </source>
</evidence>
<evidence type="ECO:0000256" key="4">
    <source>
        <dbReference type="ARBA" id="ARBA00023141"/>
    </source>
</evidence>
<keyword evidence="5" id="KW-0584">Phenylalanine biosynthesis</keyword>
<dbReference type="PANTHER" id="PTHR21022">
    <property type="entry name" value="PREPHENATE DEHYDRATASE P PROTEIN"/>
    <property type="match status" value="1"/>
</dbReference>
<reference evidence="10 11" key="1">
    <citation type="submission" date="2019-10" db="EMBL/GenBank/DDBJ databases">
        <title>Vibrio sp. nov. isolated from a shrimp pond.</title>
        <authorList>
            <person name="Gomez-Gil B."/>
            <person name="Enciso-Ibarra J."/>
            <person name="Enciso-Ibarra K."/>
            <person name="Bolan-Mejia C."/>
        </authorList>
    </citation>
    <scope>NUCLEOTIDE SEQUENCE [LARGE SCALE GENOMIC DNA]</scope>
    <source>
        <strain evidence="10 11">CAIM 722</strain>
    </source>
</reference>
<dbReference type="RefSeq" id="WP_161157505.1">
    <property type="nucleotide sequence ID" value="NZ_WEKT01000043.1"/>
</dbReference>
<sequence length="251" mass="26959">MRSKALQRIVMSAALMASSVLAAPTWASSDIYVQASKGSFNNEAIAKLFAQRPALKHDTIYAGTPLNVMKSASEHDAYAFSAVENTTIKGQLVQATVTAFEHYKPTALQAYVTMPIEMCVLMNKKDVAANTPISLIASHPAALKQIDRWKHSIKGLKEQAIPAGTAESARRVAQGELPSGTAAIGSCALASLYTNLSIVDKGVQDNQNNATAFIMMKVTKRDHAISEQAARKALFAAIKQAKQVDQLTLTK</sequence>
<dbReference type="AlphaFoldDB" id="A0A7X4LN48"/>
<accession>A0A7X4LN48</accession>
<dbReference type="Pfam" id="PF00800">
    <property type="entry name" value="PDT"/>
    <property type="match status" value="1"/>
</dbReference>
<comment type="pathway">
    <text evidence="1">Amino-acid biosynthesis; L-phenylalanine biosynthesis; phenylpyruvate from prephenate: step 1/1.</text>
</comment>
<keyword evidence="8" id="KW-0732">Signal</keyword>
<evidence type="ECO:0000313" key="10">
    <source>
        <dbReference type="EMBL" id="MZI95028.1"/>
    </source>
</evidence>
<comment type="caution">
    <text evidence="10">The sequence shown here is derived from an EMBL/GenBank/DDBJ whole genome shotgun (WGS) entry which is preliminary data.</text>
</comment>
<evidence type="ECO:0000256" key="7">
    <source>
        <dbReference type="ARBA" id="ARBA00047848"/>
    </source>
</evidence>
<comment type="catalytic activity">
    <reaction evidence="7">
        <text>prephenate + H(+) = 3-phenylpyruvate + CO2 + H2O</text>
        <dbReference type="Rhea" id="RHEA:21648"/>
        <dbReference type="ChEBI" id="CHEBI:15377"/>
        <dbReference type="ChEBI" id="CHEBI:15378"/>
        <dbReference type="ChEBI" id="CHEBI:16526"/>
        <dbReference type="ChEBI" id="CHEBI:18005"/>
        <dbReference type="ChEBI" id="CHEBI:29934"/>
        <dbReference type="EC" id="4.2.1.51"/>
    </reaction>
</comment>